<sequence>MDRYRNGHSPVSAPVQRLMAKTWPKWWDFLNEQSNILPNPEPVRTEEG</sequence>
<accession>L7VY13</accession>
<dbReference type="EMBL" id="JX649887">
    <property type="protein sequence ID" value="AGC71958.1"/>
    <property type="molecule type" value="Genomic_DNA"/>
</dbReference>
<organism evidence="1">
    <name type="scientific">uncultured bacterium A1Q1_fos_25</name>
    <dbReference type="NCBI Taxonomy" id="1256569"/>
    <lineage>
        <taxon>Bacteria</taxon>
        <taxon>environmental samples</taxon>
    </lineage>
</organism>
<evidence type="ECO:0000313" key="1">
    <source>
        <dbReference type="EMBL" id="AGC71958.1"/>
    </source>
</evidence>
<protein>
    <submittedName>
        <fullName evidence="1">Uncharacterized protein</fullName>
    </submittedName>
</protein>
<proteinExistence type="predicted"/>
<name>L7VY13_9BACT</name>
<dbReference type="AlphaFoldDB" id="L7VY13"/>
<reference evidence="1" key="1">
    <citation type="submission" date="2012-09" db="EMBL/GenBank/DDBJ databases">
        <title>Metagenomic Characterization of a Microbial Community in Wastewater Detects High Levels of Antibiotic Resistance.</title>
        <authorList>
            <person name="Abrams M."/>
            <person name="Caldwell A."/>
            <person name="Vandaei E."/>
            <person name="Lee W."/>
            <person name="Perrott J."/>
            <person name="Khan S.Y."/>
            <person name="Ta J."/>
            <person name="Romero D."/>
            <person name="Nguyen V."/>
            <person name="Pourmand N."/>
            <person name="Ouverney C.C."/>
        </authorList>
    </citation>
    <scope>NUCLEOTIDE SEQUENCE</scope>
</reference>